<keyword evidence="2" id="KW-1185">Reference proteome</keyword>
<proteinExistence type="predicted"/>
<evidence type="ECO:0008006" key="3">
    <source>
        <dbReference type="Google" id="ProtNLM"/>
    </source>
</evidence>
<sequence length="142" mass="15470">MSLSSYHPVSPAFLEESGNLPCGVVDEEHTSARPLGWLQDLSDKEAAWEQVNSAGHKADLSHELLAAAASYEAVKKYEEHVANNGVPDSHAKAKEFLAAAAGGFIDRIVETKGLDYIDKKKAEHAAKNQTYEVVTEESYNQV</sequence>
<accession>A0A409XZH2</accession>
<gene>
    <name evidence="1" type="ORF">CVT26_004747</name>
</gene>
<dbReference type="STRING" id="231916.A0A409XZH2"/>
<dbReference type="Proteomes" id="UP000284706">
    <property type="component" value="Unassembled WGS sequence"/>
</dbReference>
<dbReference type="PANTHER" id="PTHR37450:SF1">
    <property type="entry name" value="CIPC PROTEIN"/>
    <property type="match status" value="1"/>
</dbReference>
<dbReference type="AlphaFoldDB" id="A0A409XZH2"/>
<evidence type="ECO:0000313" key="2">
    <source>
        <dbReference type="Proteomes" id="UP000284706"/>
    </source>
</evidence>
<dbReference type="PANTHER" id="PTHR37450">
    <property type="entry name" value="CIPC PROTEIN"/>
    <property type="match status" value="1"/>
</dbReference>
<dbReference type="EMBL" id="NHYE01001395">
    <property type="protein sequence ID" value="PPQ96113.1"/>
    <property type="molecule type" value="Genomic_DNA"/>
</dbReference>
<reference evidence="1 2" key="1">
    <citation type="journal article" date="2018" name="Evol. Lett.">
        <title>Horizontal gene cluster transfer increased hallucinogenic mushroom diversity.</title>
        <authorList>
            <person name="Reynolds H.T."/>
            <person name="Vijayakumar V."/>
            <person name="Gluck-Thaler E."/>
            <person name="Korotkin H.B."/>
            <person name="Matheny P.B."/>
            <person name="Slot J.C."/>
        </authorList>
    </citation>
    <scope>NUCLEOTIDE SEQUENCE [LARGE SCALE GENOMIC DNA]</scope>
    <source>
        <strain evidence="1 2">SRW20</strain>
    </source>
</reference>
<dbReference type="InterPro" id="IPR022234">
    <property type="entry name" value="DUF3759"/>
</dbReference>
<organism evidence="1 2">
    <name type="scientific">Gymnopilus dilepis</name>
    <dbReference type="NCBI Taxonomy" id="231916"/>
    <lineage>
        <taxon>Eukaryota</taxon>
        <taxon>Fungi</taxon>
        <taxon>Dikarya</taxon>
        <taxon>Basidiomycota</taxon>
        <taxon>Agaricomycotina</taxon>
        <taxon>Agaricomycetes</taxon>
        <taxon>Agaricomycetidae</taxon>
        <taxon>Agaricales</taxon>
        <taxon>Agaricineae</taxon>
        <taxon>Hymenogastraceae</taxon>
        <taxon>Gymnopilus</taxon>
    </lineage>
</organism>
<comment type="caution">
    <text evidence="1">The sequence shown here is derived from an EMBL/GenBank/DDBJ whole genome shotgun (WGS) entry which is preliminary data.</text>
</comment>
<dbReference type="InParanoid" id="A0A409XZH2"/>
<protein>
    <recommendedName>
        <fullName evidence="3">CipC protein</fullName>
    </recommendedName>
</protein>
<evidence type="ECO:0000313" key="1">
    <source>
        <dbReference type="EMBL" id="PPQ96113.1"/>
    </source>
</evidence>
<dbReference type="OrthoDB" id="9895617at2759"/>
<name>A0A409XZH2_9AGAR</name>
<dbReference type="Pfam" id="PF12585">
    <property type="entry name" value="DUF3759"/>
    <property type="match status" value="1"/>
</dbReference>